<comment type="caution">
    <text evidence="2">The sequence shown here is derived from an EMBL/GenBank/DDBJ whole genome shotgun (WGS) entry which is preliminary data.</text>
</comment>
<dbReference type="InterPro" id="IPR035461">
    <property type="entry name" value="GmhA/DiaA"/>
</dbReference>
<gene>
    <name evidence="2" type="ORF">ACFFV7_21200</name>
</gene>
<feature type="domain" description="SIS" evidence="1">
    <location>
        <begin position="63"/>
        <end position="220"/>
    </location>
</feature>
<dbReference type="SUPFAM" id="SSF53697">
    <property type="entry name" value="SIS domain"/>
    <property type="match status" value="1"/>
</dbReference>
<name>A0ABV5IGQ2_9ACTN</name>
<sequence>MSTTEGAGVEALYPFLYVRPTDPDALLEEVRRSCVAKAREIVSLREEVATRHGEDLSRCAARMAAAFASGGRLFVFGNGGSATDAQALAQLFAHPASGRAHPATCLSADMAVVTALSNDVGYDLALARQVAAFARPGDVVVGLSTSGGSANVLNALREARRRRALTVGVAGGDGGRMAADDAADHLFVVPSSSVHRIQEAQTTLCHVLWELVQEAPAGDG</sequence>
<protein>
    <submittedName>
        <fullName evidence="2">SIS domain-containing protein</fullName>
    </submittedName>
</protein>
<dbReference type="PROSITE" id="PS51464">
    <property type="entry name" value="SIS"/>
    <property type="match status" value="1"/>
</dbReference>
<dbReference type="Pfam" id="PF13580">
    <property type="entry name" value="SIS_2"/>
    <property type="match status" value="1"/>
</dbReference>
<dbReference type="InterPro" id="IPR001347">
    <property type="entry name" value="SIS_dom"/>
</dbReference>
<dbReference type="RefSeq" id="WP_189649218.1">
    <property type="nucleotide sequence ID" value="NZ_BMRC01000009.1"/>
</dbReference>
<reference evidence="2 3" key="1">
    <citation type="submission" date="2024-09" db="EMBL/GenBank/DDBJ databases">
        <authorList>
            <person name="Sun Q."/>
            <person name="Mori K."/>
        </authorList>
    </citation>
    <scope>NUCLEOTIDE SEQUENCE [LARGE SCALE GENOMIC DNA]</scope>
    <source>
        <strain evidence="2 3">CCM 3426</strain>
    </source>
</reference>
<dbReference type="InterPro" id="IPR046348">
    <property type="entry name" value="SIS_dom_sf"/>
</dbReference>
<evidence type="ECO:0000313" key="3">
    <source>
        <dbReference type="Proteomes" id="UP001589647"/>
    </source>
</evidence>
<accession>A0ABV5IGQ2</accession>
<dbReference type="CDD" id="cd05006">
    <property type="entry name" value="SIS_GmhA"/>
    <property type="match status" value="1"/>
</dbReference>
<dbReference type="PANTHER" id="PTHR30390">
    <property type="entry name" value="SEDOHEPTULOSE 7-PHOSPHATE ISOMERASE / DNAA INITIATOR-ASSOCIATING FACTOR FOR REPLICATION INITIATION"/>
    <property type="match status" value="1"/>
</dbReference>
<proteinExistence type="predicted"/>
<evidence type="ECO:0000313" key="2">
    <source>
        <dbReference type="EMBL" id="MFB9203721.1"/>
    </source>
</evidence>
<dbReference type="Proteomes" id="UP001589647">
    <property type="component" value="Unassembled WGS sequence"/>
</dbReference>
<organism evidence="2 3">
    <name type="scientific">Nonomuraea spiralis</name>
    <dbReference type="NCBI Taxonomy" id="46182"/>
    <lineage>
        <taxon>Bacteria</taxon>
        <taxon>Bacillati</taxon>
        <taxon>Actinomycetota</taxon>
        <taxon>Actinomycetes</taxon>
        <taxon>Streptosporangiales</taxon>
        <taxon>Streptosporangiaceae</taxon>
        <taxon>Nonomuraea</taxon>
    </lineage>
</organism>
<evidence type="ECO:0000259" key="1">
    <source>
        <dbReference type="PROSITE" id="PS51464"/>
    </source>
</evidence>
<dbReference type="InterPro" id="IPR050099">
    <property type="entry name" value="SIS_GmhA/DiaA_subfam"/>
</dbReference>
<dbReference type="EMBL" id="JBHMEI010000015">
    <property type="protein sequence ID" value="MFB9203721.1"/>
    <property type="molecule type" value="Genomic_DNA"/>
</dbReference>
<dbReference type="Gene3D" id="3.40.50.10490">
    <property type="entry name" value="Glucose-6-phosphate isomerase like protein, domain 1"/>
    <property type="match status" value="1"/>
</dbReference>
<keyword evidence="3" id="KW-1185">Reference proteome</keyword>